<keyword evidence="2" id="KW-0472">Membrane</keyword>
<organism evidence="3 4">
    <name type="scientific">Cyclostephanos tholiformis</name>
    <dbReference type="NCBI Taxonomy" id="382380"/>
    <lineage>
        <taxon>Eukaryota</taxon>
        <taxon>Sar</taxon>
        <taxon>Stramenopiles</taxon>
        <taxon>Ochrophyta</taxon>
        <taxon>Bacillariophyta</taxon>
        <taxon>Coscinodiscophyceae</taxon>
        <taxon>Thalassiosirophycidae</taxon>
        <taxon>Stephanodiscales</taxon>
        <taxon>Stephanodiscaceae</taxon>
        <taxon>Cyclostephanos</taxon>
    </lineage>
</organism>
<sequence length="1308" mass="145297">MMRRKVSRDADADIERRRCVSSFMEGMARRREMNQIRRRHHVVASSPTGIDGSNDTFGGNFVDAIPRKNVEGVYSTYRLDAYDDADADGKGGGGGGGRWHRIPTLLLVEGDHVALRVGDTAPAKCIAIRGHFADANARDDYDYEEDDDGGDGDGRCRPDGIIESGERLTIKSLSSTARDMLGLDAMGDDIAIDSINASFSNSGTMRTSNATNKNAGGGGGMLPPGRSTLNRHSGEMLLMANGVRIFALLETPLDAFLRKEIDKGRHRSTPQVLRQLEVALSTLVLFSMIAFLIIVLVLLIRSDGARQFFHGPNWTLPFLSALIMLPVSTPIFLFWVECIGISRILARVHPLAYRRVKPNSVTTTDGHRENSVHSSGCISHSEDRGMIVRPTPQLLCRYVMTTSTYRLFTKSLVKRIAPSQKRPWGGRQSSLLSIPPASLHLLEKLGLVTALALVDDELACEPSSTPQQLLIPSGQGGFTLLDMCPVYGDDNITDEDENESSCCSRGSNRIMNRSSASVDSDESNEETRYRYNHAFQATARAVRTISSYRKKYVGAGRRRGHAHRVRNLGADIGDDDIEKVQFEDPEWWKHLPSLKCIGLACLLLEEKKRTMSTQILETQGEHNPTGLSSQQKVSFDVGKSTRYDVGKARPLSTVETSLVDHICNDERERKHLKLLAQCIGFETSPGDLGVRGDLSCFHERRRLHILSTTLLRQRMQLDSHALGLEESRNGSRLFTDADAVFVRDKRSGGDLVLTVGDSRVVTHMCTDLWQAFSYAPLPFTADQKIALGSANSHIYLLDNASPNAYIPSLGFWSLVKNQIFLGLLGSSVRPRKEIELLINSCAHAGVRFVYFSPRNMRRTKELASQMGIDVGWNCAISLRPLKEGFVDSFRMQSNYADWDVNARLPHGVQDVRRHLKEVDNVPLLVSLYTDVTKITTADMVNVFREYKDTVLSVGLSHLPGNQEIFSSADIAVGVDVLAEDFSITDEWNALQEDEIVFVTSISAHSSVFNLCGSRSTCHFVEIIRVGRACLEAATQGVTFVLSGCVSFSIFTILCSCTAATAIPTIPAIGSFLFTQIILPMIGLSMVSTDEAKEFMTRVPPKNDPSVKYFLMANRRQYFSWLLRSSLPAIVPQFLYLVVIGELMWEFDSQFVLDHCLGALHSDEANYRAATTSVIRCEALRYYSGPAKDAAGTITLAAFALCTCMSSASYIFRTESIRSEPPWQRNHLWLGTLALSVVLISLYLSLVLEESSIAALSWLFYAIFLLAPLVCLYLCEMIKKRDQKLDKRAAMMRRLQFETRLGMWSPTTH</sequence>
<dbReference type="SUPFAM" id="SSF81665">
    <property type="entry name" value="Calcium ATPase, transmembrane domain M"/>
    <property type="match status" value="1"/>
</dbReference>
<feature type="compositionally biased region" description="Acidic residues" evidence="1">
    <location>
        <begin position="141"/>
        <end position="151"/>
    </location>
</feature>
<feature type="region of interest" description="Disordered" evidence="1">
    <location>
        <begin position="140"/>
        <end position="161"/>
    </location>
</feature>
<evidence type="ECO:0000313" key="3">
    <source>
        <dbReference type="EMBL" id="KAL3808876.1"/>
    </source>
</evidence>
<feature type="transmembrane region" description="Helical" evidence="2">
    <location>
        <begin position="278"/>
        <end position="300"/>
    </location>
</feature>
<feature type="region of interest" description="Disordered" evidence="1">
    <location>
        <begin position="203"/>
        <end position="226"/>
    </location>
</feature>
<reference evidence="3 4" key="1">
    <citation type="submission" date="2024-10" db="EMBL/GenBank/DDBJ databases">
        <title>Updated reference genomes for cyclostephanoid diatoms.</title>
        <authorList>
            <person name="Roberts W.R."/>
            <person name="Alverson A.J."/>
        </authorList>
    </citation>
    <scope>NUCLEOTIDE SEQUENCE [LARGE SCALE GENOMIC DNA]</scope>
    <source>
        <strain evidence="3 4">AJA228-03</strain>
    </source>
</reference>
<protein>
    <recommendedName>
        <fullName evidence="5">Cation-transporting P-type ATPase C-terminal domain-containing protein</fullName>
    </recommendedName>
</protein>
<feature type="transmembrane region" description="Helical" evidence="2">
    <location>
        <begin position="1227"/>
        <end position="1246"/>
    </location>
</feature>
<dbReference type="InterPro" id="IPR039720">
    <property type="entry name" value="TMEM94"/>
</dbReference>
<evidence type="ECO:0000256" key="1">
    <source>
        <dbReference type="SAM" id="MobiDB-lite"/>
    </source>
</evidence>
<feature type="transmembrane region" description="Helical" evidence="2">
    <location>
        <begin position="1252"/>
        <end position="1274"/>
    </location>
</feature>
<evidence type="ECO:0000256" key="2">
    <source>
        <dbReference type="SAM" id="Phobius"/>
    </source>
</evidence>
<feature type="compositionally biased region" description="Polar residues" evidence="1">
    <location>
        <begin position="203"/>
        <end position="214"/>
    </location>
</feature>
<feature type="compositionally biased region" description="Basic and acidic residues" evidence="1">
    <location>
        <begin position="152"/>
        <end position="161"/>
    </location>
</feature>
<evidence type="ECO:0000313" key="4">
    <source>
        <dbReference type="Proteomes" id="UP001530377"/>
    </source>
</evidence>
<name>A0ABD3RAW1_9STRA</name>
<keyword evidence="4" id="KW-1185">Reference proteome</keyword>
<dbReference type="InterPro" id="IPR023298">
    <property type="entry name" value="ATPase_P-typ_TM_dom_sf"/>
</dbReference>
<evidence type="ECO:0008006" key="5">
    <source>
        <dbReference type="Google" id="ProtNLM"/>
    </source>
</evidence>
<feature type="transmembrane region" description="Helical" evidence="2">
    <location>
        <begin position="1037"/>
        <end position="1062"/>
    </location>
</feature>
<dbReference type="Proteomes" id="UP001530377">
    <property type="component" value="Unassembled WGS sequence"/>
</dbReference>
<dbReference type="PANTHER" id="PTHR13219">
    <property type="entry name" value="TRANSMEMBRANE PROTEIN 94"/>
    <property type="match status" value="1"/>
</dbReference>
<gene>
    <name evidence="3" type="ORF">ACHAXA_004163</name>
</gene>
<comment type="caution">
    <text evidence="3">The sequence shown here is derived from an EMBL/GenBank/DDBJ whole genome shotgun (WGS) entry which is preliminary data.</text>
</comment>
<proteinExistence type="predicted"/>
<accession>A0ABD3RAW1</accession>
<feature type="transmembrane region" description="Helical" evidence="2">
    <location>
        <begin position="1189"/>
        <end position="1211"/>
    </location>
</feature>
<keyword evidence="2" id="KW-1133">Transmembrane helix</keyword>
<feature type="transmembrane region" description="Helical" evidence="2">
    <location>
        <begin position="1120"/>
        <end position="1144"/>
    </location>
</feature>
<dbReference type="EMBL" id="JALLPB020000464">
    <property type="protein sequence ID" value="KAL3808876.1"/>
    <property type="molecule type" value="Genomic_DNA"/>
</dbReference>
<dbReference type="PANTHER" id="PTHR13219:SF6">
    <property type="entry name" value="TRANSMEMBRANE PROTEIN 94"/>
    <property type="match status" value="1"/>
</dbReference>
<feature type="transmembrane region" description="Helical" evidence="2">
    <location>
        <begin position="320"/>
        <end position="345"/>
    </location>
</feature>
<feature type="transmembrane region" description="Helical" evidence="2">
    <location>
        <begin position="1068"/>
        <end position="1087"/>
    </location>
</feature>
<keyword evidence="2" id="KW-0812">Transmembrane</keyword>
<dbReference type="Gene3D" id="1.20.1110.10">
    <property type="entry name" value="Calcium-transporting ATPase, transmembrane domain"/>
    <property type="match status" value="1"/>
</dbReference>